<gene>
    <name evidence="2" type="ORF">Lmac_0621</name>
</gene>
<evidence type="ECO:0000313" key="3">
    <source>
        <dbReference type="Proteomes" id="UP000054908"/>
    </source>
</evidence>
<keyword evidence="1" id="KW-1133">Transmembrane helix</keyword>
<feature type="transmembrane region" description="Helical" evidence="1">
    <location>
        <begin position="40"/>
        <end position="64"/>
    </location>
</feature>
<evidence type="ECO:0008006" key="4">
    <source>
        <dbReference type="Google" id="ProtNLM"/>
    </source>
</evidence>
<proteinExistence type="predicted"/>
<evidence type="ECO:0000256" key="1">
    <source>
        <dbReference type="SAM" id="Phobius"/>
    </source>
</evidence>
<organism evidence="2 3">
    <name type="scientific">Legionella maceachernii</name>
    <dbReference type="NCBI Taxonomy" id="466"/>
    <lineage>
        <taxon>Bacteria</taxon>
        <taxon>Pseudomonadati</taxon>
        <taxon>Pseudomonadota</taxon>
        <taxon>Gammaproteobacteria</taxon>
        <taxon>Legionellales</taxon>
        <taxon>Legionellaceae</taxon>
        <taxon>Legionella</taxon>
    </lineage>
</organism>
<dbReference type="EMBL" id="LNYL01000016">
    <property type="protein sequence ID" value="KTD30437.1"/>
    <property type="molecule type" value="Genomic_DNA"/>
</dbReference>
<comment type="caution">
    <text evidence="2">The sequence shown here is derived from an EMBL/GenBank/DDBJ whole genome shotgun (WGS) entry which is preliminary data.</text>
</comment>
<keyword evidence="1" id="KW-0472">Membrane</keyword>
<accession>A0A0W0WDJ4</accession>
<keyword evidence="3" id="KW-1185">Reference proteome</keyword>
<dbReference type="OrthoDB" id="9883206at2"/>
<dbReference type="RefSeq" id="WP_058451444.1">
    <property type="nucleotide sequence ID" value="NZ_CAAAIB010000007.1"/>
</dbReference>
<sequence>MHQQRQYQHQRASVANLKINSLNDIPKAEKILLSGISGGFLLMCLASPGLGFTCIAGTLASYLIKFKPEQDAKVRDYISILNRNPSAFFFEGPAKEQIQKLAEEMGAGPNGASQNYVLHNACCLSLE</sequence>
<reference evidence="2 3" key="1">
    <citation type="submission" date="2015-11" db="EMBL/GenBank/DDBJ databases">
        <title>Genomic analysis of 38 Legionella species identifies large and diverse effector repertoires.</title>
        <authorList>
            <person name="Burstein D."/>
            <person name="Amaro F."/>
            <person name="Zusman T."/>
            <person name="Lifshitz Z."/>
            <person name="Cohen O."/>
            <person name="Gilbert J.A."/>
            <person name="Pupko T."/>
            <person name="Shuman H.A."/>
            <person name="Segal G."/>
        </authorList>
    </citation>
    <scope>NUCLEOTIDE SEQUENCE [LARGE SCALE GENOMIC DNA]</scope>
    <source>
        <strain evidence="2 3">PX-1-G2-E2</strain>
    </source>
</reference>
<dbReference type="AlphaFoldDB" id="A0A0W0WDJ4"/>
<dbReference type="Proteomes" id="UP000054908">
    <property type="component" value="Unassembled WGS sequence"/>
</dbReference>
<dbReference type="PATRIC" id="fig|466.6.peg.670"/>
<name>A0A0W0WDJ4_9GAMM</name>
<evidence type="ECO:0000313" key="2">
    <source>
        <dbReference type="EMBL" id="KTD30437.1"/>
    </source>
</evidence>
<keyword evidence="1" id="KW-0812">Transmembrane</keyword>
<protein>
    <recommendedName>
        <fullName evidence="4">Transmembrane protein</fullName>
    </recommendedName>
</protein>